<proteinExistence type="predicted"/>
<evidence type="ECO:0000313" key="3">
    <source>
        <dbReference type="Proteomes" id="UP000041254"/>
    </source>
</evidence>
<reference evidence="2 3" key="1">
    <citation type="submission" date="2014-11" db="EMBL/GenBank/DDBJ databases">
        <authorList>
            <person name="Zhu J."/>
            <person name="Qi W."/>
            <person name="Song R."/>
        </authorList>
    </citation>
    <scope>NUCLEOTIDE SEQUENCE [LARGE SCALE GENOMIC DNA]</scope>
</reference>
<gene>
    <name evidence="2" type="ORF">Vbra_3265</name>
</gene>
<accession>A0A0G4G8B8</accession>
<feature type="region of interest" description="Disordered" evidence="1">
    <location>
        <begin position="406"/>
        <end position="436"/>
    </location>
</feature>
<dbReference type="AlphaFoldDB" id="A0A0G4G8B8"/>
<organism evidence="2 3">
    <name type="scientific">Vitrella brassicaformis (strain CCMP3155)</name>
    <dbReference type="NCBI Taxonomy" id="1169540"/>
    <lineage>
        <taxon>Eukaryota</taxon>
        <taxon>Sar</taxon>
        <taxon>Alveolata</taxon>
        <taxon>Colpodellida</taxon>
        <taxon>Vitrellaceae</taxon>
        <taxon>Vitrella</taxon>
    </lineage>
</organism>
<feature type="region of interest" description="Disordered" evidence="1">
    <location>
        <begin position="154"/>
        <end position="180"/>
    </location>
</feature>
<evidence type="ECO:0000313" key="2">
    <source>
        <dbReference type="EMBL" id="CEM25080.1"/>
    </source>
</evidence>
<dbReference type="EMBL" id="CDMY01000592">
    <property type="protein sequence ID" value="CEM25080.1"/>
    <property type="molecule type" value="Genomic_DNA"/>
</dbReference>
<dbReference type="Proteomes" id="UP000041254">
    <property type="component" value="Unassembled WGS sequence"/>
</dbReference>
<name>A0A0G4G8B8_VITBC</name>
<dbReference type="InParanoid" id="A0A0G4G8B8"/>
<sequence>MVVPKAARIVPVDPSSKSQGRQVAEGNVCSWCCLPARQTAGHDSARPPEKARKVPFLERFDAFAYETATHYELTEFSHHPGIRIDMATFPVIVYRILHETALYNLYLMKVRSTLMLGMKFAFDKPHDNRIAAFWNAAPTPHMLRSYKQIRSAMKPEGETSAADKSSAAKEGGVRFGSAEDDSSVPLEQVLASDAPMPMAIARTIDSEIYAVAPLPLLVAEKLLDGAELARVAAVRLSTREIGGRRGTFKQMNIPWYSPHPPDVPEYLKPIMSTKGVKFYQRPTEVEPFKSIGAHDDFIKSLDVLKEERRRSTAEKVKSILANAFMQAGDTKPGKPEAPASPPVVLKEPVFRTTKREPTLGERIMQRQGSLLRPLKRTRTEALGEKKPVKKKPFDVIEAVMYGGRRGSDAFEKPKLRRSSTSQAQAMKEEPKTLSEEELMKARRQWMEWARSR</sequence>
<protein>
    <submittedName>
        <fullName evidence="2">Uncharacterized protein</fullName>
    </submittedName>
</protein>
<keyword evidence="3" id="KW-1185">Reference proteome</keyword>
<evidence type="ECO:0000256" key="1">
    <source>
        <dbReference type="SAM" id="MobiDB-lite"/>
    </source>
</evidence>
<dbReference type="VEuPathDB" id="CryptoDB:Vbra_3265"/>
<feature type="compositionally biased region" description="Basic and acidic residues" evidence="1">
    <location>
        <begin position="426"/>
        <end position="436"/>
    </location>
</feature>